<name>A0A231V4Y4_9HYPH</name>
<evidence type="ECO:0000313" key="11">
    <source>
        <dbReference type="EMBL" id="OXT02656.1"/>
    </source>
</evidence>
<dbReference type="PANTHER" id="PTHR36699">
    <property type="entry name" value="LD-TRANSPEPTIDASE"/>
    <property type="match status" value="1"/>
</dbReference>
<dbReference type="AlphaFoldDB" id="A0A231V4Y4"/>
<feature type="compositionally biased region" description="Low complexity" evidence="8">
    <location>
        <begin position="346"/>
        <end position="360"/>
    </location>
</feature>
<keyword evidence="6 7" id="KW-0961">Cell wall biogenesis/degradation</keyword>
<feature type="active site" description="Proton donor/acceptor" evidence="7">
    <location>
        <position position="149"/>
    </location>
</feature>
<dbReference type="PANTHER" id="PTHR36699:SF1">
    <property type="entry name" value="L,D-TRANSPEPTIDASE YAFK-RELATED"/>
    <property type="match status" value="1"/>
</dbReference>
<dbReference type="GO" id="GO:0009252">
    <property type="term" value="P:peptidoglycan biosynthetic process"/>
    <property type="evidence" value="ECO:0007669"/>
    <property type="project" value="UniProtKB-KW"/>
</dbReference>
<sequence>MLKATLRALAFLLALAAPLALTACTDTLDKVAKAEKPLPKKLVRKMKAMGMSETSPILVRLYKEESTLEIWKQKTDGRYAFIQSYPICKYSGKLGPKYVEGDRQAPEGFYTVRPHQMNPASKYYLAFNIGFPNAFDRAHGRTGQHLMVHGDCSSSGCYAMTDEYVGEIYAFARDAFRGGQREFQIQAFPFKMTEANMARYAGDPNMDFWRQLKDGSDFFELTGQPPAVGVCNGRYMFGRQRDGIAAHSGNCPPMDQPAALSLAFAKKTVDNMGVFAKALERAASGKVAPPRHSINGIEEARLVSAWMKKRVRGERTSRQPPSLGGNRPLTPQRAAEEKRRAEAARSRAAAMIAASVAATSQPSAAGQADALPTASIPASGGEAEIEQRFAR</sequence>
<evidence type="ECO:0000256" key="1">
    <source>
        <dbReference type="ARBA" id="ARBA00004752"/>
    </source>
</evidence>
<evidence type="ECO:0000256" key="4">
    <source>
        <dbReference type="ARBA" id="ARBA00022960"/>
    </source>
</evidence>
<evidence type="ECO:0000313" key="12">
    <source>
        <dbReference type="Proteomes" id="UP000215405"/>
    </source>
</evidence>
<feature type="chain" id="PRO_5012579173" description="L,D-TPase catalytic domain-containing protein" evidence="9">
    <location>
        <begin position="24"/>
        <end position="391"/>
    </location>
</feature>
<reference evidence="12" key="1">
    <citation type="journal article" date="2017" name="Int. J. Syst. Evol. Microbiol.">
        <title>Notoacmeibacter marinus gen. nov., sp. nov., isolated from the gut of a limpet and proposal of Notoacmeibacteraceae fam. nov. in the order Rhizobiales of the class Alphaproteobacteria.</title>
        <authorList>
            <person name="Huang Z."/>
            <person name="Guo F."/>
            <person name="Lai Q."/>
        </authorList>
    </citation>
    <scope>NUCLEOTIDE SEQUENCE [LARGE SCALE GENOMIC DNA]</scope>
    <source>
        <strain evidence="12">XMTR2A4</strain>
    </source>
</reference>
<dbReference type="GO" id="GO:0008360">
    <property type="term" value="P:regulation of cell shape"/>
    <property type="evidence" value="ECO:0007669"/>
    <property type="project" value="UniProtKB-UniRule"/>
</dbReference>
<dbReference type="GO" id="GO:0071555">
    <property type="term" value="P:cell wall organization"/>
    <property type="evidence" value="ECO:0007669"/>
    <property type="project" value="UniProtKB-UniRule"/>
</dbReference>
<feature type="domain" description="L,D-TPase catalytic" evidence="10">
    <location>
        <begin position="57"/>
        <end position="188"/>
    </location>
</feature>
<evidence type="ECO:0000256" key="7">
    <source>
        <dbReference type="PROSITE-ProRule" id="PRU01373"/>
    </source>
</evidence>
<organism evidence="11 12">
    <name type="scientific">Notoacmeibacter marinus</name>
    <dbReference type="NCBI Taxonomy" id="1876515"/>
    <lineage>
        <taxon>Bacteria</taxon>
        <taxon>Pseudomonadati</taxon>
        <taxon>Pseudomonadota</taxon>
        <taxon>Alphaproteobacteria</taxon>
        <taxon>Hyphomicrobiales</taxon>
        <taxon>Notoacmeibacteraceae</taxon>
        <taxon>Notoacmeibacter</taxon>
    </lineage>
</organism>
<feature type="signal peptide" evidence="9">
    <location>
        <begin position="1"/>
        <end position="23"/>
    </location>
</feature>
<accession>A0A231V4Y4</accession>
<evidence type="ECO:0000256" key="2">
    <source>
        <dbReference type="ARBA" id="ARBA00005992"/>
    </source>
</evidence>
<keyword evidence="12" id="KW-1185">Reference proteome</keyword>
<comment type="caution">
    <text evidence="11">The sequence shown here is derived from an EMBL/GenBank/DDBJ whole genome shotgun (WGS) entry which is preliminary data.</text>
</comment>
<dbReference type="PROSITE" id="PS52029">
    <property type="entry name" value="LD_TPASE"/>
    <property type="match status" value="1"/>
</dbReference>
<dbReference type="GO" id="GO:0016740">
    <property type="term" value="F:transferase activity"/>
    <property type="evidence" value="ECO:0007669"/>
    <property type="project" value="UniProtKB-KW"/>
</dbReference>
<comment type="pathway">
    <text evidence="1 7">Cell wall biogenesis; peptidoglycan biosynthesis.</text>
</comment>
<protein>
    <recommendedName>
        <fullName evidence="10">L,D-TPase catalytic domain-containing protein</fullName>
    </recommendedName>
</protein>
<keyword evidence="9" id="KW-0732">Signal</keyword>
<proteinExistence type="inferred from homology"/>
<keyword evidence="5 7" id="KW-0573">Peptidoglycan synthesis</keyword>
<evidence type="ECO:0000256" key="3">
    <source>
        <dbReference type="ARBA" id="ARBA00022679"/>
    </source>
</evidence>
<evidence type="ECO:0000256" key="8">
    <source>
        <dbReference type="SAM" id="MobiDB-lite"/>
    </source>
</evidence>
<dbReference type="EMBL" id="NBYO01000001">
    <property type="protein sequence ID" value="OXT02656.1"/>
    <property type="molecule type" value="Genomic_DNA"/>
</dbReference>
<keyword evidence="4 7" id="KW-0133">Cell shape</keyword>
<dbReference type="Proteomes" id="UP000215405">
    <property type="component" value="Unassembled WGS sequence"/>
</dbReference>
<evidence type="ECO:0000256" key="6">
    <source>
        <dbReference type="ARBA" id="ARBA00023316"/>
    </source>
</evidence>
<dbReference type="RefSeq" id="WP_094076607.1">
    <property type="nucleotide sequence ID" value="NZ_NBYO01000001.1"/>
</dbReference>
<dbReference type="InterPro" id="IPR005490">
    <property type="entry name" value="LD_TPept_cat_dom"/>
</dbReference>
<dbReference type="SUPFAM" id="SSF141523">
    <property type="entry name" value="L,D-transpeptidase catalytic domain-like"/>
    <property type="match status" value="1"/>
</dbReference>
<keyword evidence="3" id="KW-0808">Transferase</keyword>
<feature type="active site" description="Nucleophile" evidence="7">
    <location>
        <position position="157"/>
    </location>
</feature>
<evidence type="ECO:0000259" key="10">
    <source>
        <dbReference type="PROSITE" id="PS52029"/>
    </source>
</evidence>
<dbReference type="GO" id="GO:0004180">
    <property type="term" value="F:carboxypeptidase activity"/>
    <property type="evidence" value="ECO:0007669"/>
    <property type="project" value="UniProtKB-ARBA"/>
</dbReference>
<feature type="compositionally biased region" description="Basic and acidic residues" evidence="8">
    <location>
        <begin position="334"/>
        <end position="345"/>
    </location>
</feature>
<evidence type="ECO:0000256" key="5">
    <source>
        <dbReference type="ARBA" id="ARBA00022984"/>
    </source>
</evidence>
<evidence type="ECO:0000256" key="9">
    <source>
        <dbReference type="SAM" id="SignalP"/>
    </source>
</evidence>
<comment type="similarity">
    <text evidence="2">Belongs to the YkuD family.</text>
</comment>
<feature type="region of interest" description="Disordered" evidence="8">
    <location>
        <begin position="310"/>
        <end position="391"/>
    </location>
</feature>
<dbReference type="PROSITE" id="PS51257">
    <property type="entry name" value="PROKAR_LIPOPROTEIN"/>
    <property type="match status" value="1"/>
</dbReference>
<dbReference type="InterPro" id="IPR038063">
    <property type="entry name" value="Transpep_catalytic_dom"/>
</dbReference>
<gene>
    <name evidence="11" type="ORF">B7H23_07155</name>
</gene>